<accession>A0A1J3GBL6</accession>
<reference evidence="16" key="1">
    <citation type="submission" date="2016-07" db="EMBL/GenBank/DDBJ databases">
        <title>De novo transcriptome assembly of four accessions of the metal hyperaccumulator plant Noccaea caerulescens.</title>
        <authorList>
            <person name="Blande D."/>
            <person name="Halimaa P."/>
            <person name="Tervahauta A.I."/>
            <person name="Aarts M.G."/>
            <person name="Karenlampi S.O."/>
        </authorList>
    </citation>
    <scope>NUCLEOTIDE SEQUENCE</scope>
</reference>
<dbReference type="Pfam" id="PF01453">
    <property type="entry name" value="B_lectin"/>
    <property type="match status" value="1"/>
</dbReference>
<evidence type="ECO:0000256" key="5">
    <source>
        <dbReference type="ARBA" id="ARBA00022536"/>
    </source>
</evidence>
<dbReference type="GO" id="GO:0030246">
    <property type="term" value="F:carbohydrate binding"/>
    <property type="evidence" value="ECO:0007669"/>
    <property type="project" value="UniProtKB-KW"/>
</dbReference>
<dbReference type="PROSITE" id="PS50927">
    <property type="entry name" value="BULB_LECTIN"/>
    <property type="match status" value="1"/>
</dbReference>
<keyword evidence="7" id="KW-0732">Signal</keyword>
<dbReference type="CDD" id="cd01098">
    <property type="entry name" value="PAN_AP_plant"/>
    <property type="match status" value="1"/>
</dbReference>
<dbReference type="FunFam" id="2.90.10.10:FF:000003">
    <property type="entry name" value="G-type lectin S-receptor-like serine/threonine-protein kinase"/>
    <property type="match status" value="1"/>
</dbReference>
<dbReference type="InterPro" id="IPR003609">
    <property type="entry name" value="Pan_app"/>
</dbReference>
<dbReference type="GO" id="GO:0005886">
    <property type="term" value="C:plasma membrane"/>
    <property type="evidence" value="ECO:0007669"/>
    <property type="project" value="UniProtKB-SubCell"/>
</dbReference>
<keyword evidence="3" id="KW-0472">Membrane</keyword>
<dbReference type="SUPFAM" id="SSF51110">
    <property type="entry name" value="alpha-D-mannose-specific plant lectins"/>
    <property type="match status" value="1"/>
</dbReference>
<protein>
    <submittedName>
        <fullName evidence="16">G-type lectin S-receptor-like serine/threonine-protein kinase</fullName>
    </submittedName>
</protein>
<keyword evidence="5" id="KW-0245">EGF-like domain</keyword>
<keyword evidence="9" id="KW-0547">Nucleotide-binding</keyword>
<dbReference type="GO" id="GO:0048544">
    <property type="term" value="P:recognition of pollen"/>
    <property type="evidence" value="ECO:0007669"/>
    <property type="project" value="InterPro"/>
</dbReference>
<dbReference type="PIRSF" id="PIRSF002686">
    <property type="entry name" value="SLG"/>
    <property type="match status" value="1"/>
</dbReference>
<feature type="domain" description="Bulb-type lectin" evidence="14">
    <location>
        <begin position="41"/>
        <end position="162"/>
    </location>
</feature>
<keyword evidence="6" id="KW-0808">Transferase</keyword>
<evidence type="ECO:0000259" key="14">
    <source>
        <dbReference type="PROSITE" id="PS50927"/>
    </source>
</evidence>
<evidence type="ECO:0000256" key="11">
    <source>
        <dbReference type="ARBA" id="ARBA00022840"/>
    </source>
</evidence>
<dbReference type="SMART" id="SM00108">
    <property type="entry name" value="B_lectin"/>
    <property type="match status" value="1"/>
</dbReference>
<dbReference type="Pfam" id="PF08276">
    <property type="entry name" value="PAN_2"/>
    <property type="match status" value="1"/>
</dbReference>
<evidence type="ECO:0000256" key="10">
    <source>
        <dbReference type="ARBA" id="ARBA00022777"/>
    </source>
</evidence>
<evidence type="ECO:0000256" key="4">
    <source>
        <dbReference type="ARBA" id="ARBA00022527"/>
    </source>
</evidence>
<keyword evidence="16" id="KW-0675">Receptor</keyword>
<sequence>MFSSYSNLKKIILGDTRTLMGMTRFFFACLLLFTMLLSFSYAAITPISPLSIGQTLGSPNGVYELGFFSPNNTQYQYAGIWLKGVVPRVVVWVANREKPVTESTANLSISSNGTLLLFDGKHGVVWSIEETIASNGSRAELSDDGNLMVIDIFSRRTLWASFDHLGDTMLPNSTLIYNLNTGENQVLTSWKTYTDPSPGDFILQITPQVPSQVCTMRGSAPYWRSGPWAKTRFTGIPLMDATVTSPIRLQQDANGSVSFSYVDRNVKPPRITITSEGSLKIFQHNGTDWETDFEAPTSLCDFYGVCGPFGLCVMSASPKCKCFKGFVPKSIEEWKRGNWTDGCVRRTELDCEGNSTSNNANVFHPVANIKPPDFYEFASFSNVEECQQSCLHNCSCLAFAFINGIGCLVWNQELIDVVQFSEGGELLSIRLARSELGMGEKKLEIATLS</sequence>
<comment type="function">
    <text evidence="1">Involved in sporophytic self-incompatibility system (the inability of flowering plants to achieve self-fertilization).</text>
</comment>
<dbReference type="InterPro" id="IPR035446">
    <property type="entry name" value="SLSG/EP1"/>
</dbReference>
<evidence type="ECO:0000256" key="2">
    <source>
        <dbReference type="ARBA" id="ARBA00004251"/>
    </source>
</evidence>
<feature type="domain" description="Apple" evidence="15">
    <location>
        <begin position="351"/>
        <end position="431"/>
    </location>
</feature>
<dbReference type="InterPro" id="IPR036426">
    <property type="entry name" value="Bulb-type_lectin_dom_sf"/>
</dbReference>
<dbReference type="AlphaFoldDB" id="A0A1J3GBL6"/>
<dbReference type="PANTHER" id="PTHR32444">
    <property type="entry name" value="BULB-TYPE LECTIN DOMAIN-CONTAINING PROTEIN"/>
    <property type="match status" value="1"/>
</dbReference>
<keyword evidence="12" id="KW-1015">Disulfide bond</keyword>
<keyword evidence="10 16" id="KW-0418">Kinase</keyword>
<keyword evidence="11" id="KW-0067">ATP-binding</keyword>
<keyword evidence="8 16" id="KW-0430">Lectin</keyword>
<gene>
    <name evidence="16" type="ORF">LE_TR5398_c14_g1_i1_g.19098</name>
</gene>
<evidence type="ECO:0000256" key="1">
    <source>
        <dbReference type="ARBA" id="ARBA00003061"/>
    </source>
</evidence>
<organism evidence="16">
    <name type="scientific">Noccaea caerulescens</name>
    <name type="common">Alpine penny-cress</name>
    <name type="synonym">Thlaspi caerulescens</name>
    <dbReference type="NCBI Taxonomy" id="107243"/>
    <lineage>
        <taxon>Eukaryota</taxon>
        <taxon>Viridiplantae</taxon>
        <taxon>Streptophyta</taxon>
        <taxon>Embryophyta</taxon>
        <taxon>Tracheophyta</taxon>
        <taxon>Spermatophyta</taxon>
        <taxon>Magnoliopsida</taxon>
        <taxon>eudicotyledons</taxon>
        <taxon>Gunneridae</taxon>
        <taxon>Pentapetalae</taxon>
        <taxon>rosids</taxon>
        <taxon>malvids</taxon>
        <taxon>Brassicales</taxon>
        <taxon>Brassicaceae</taxon>
        <taxon>Coluteocarpeae</taxon>
        <taxon>Noccaea</taxon>
    </lineage>
</organism>
<evidence type="ECO:0000313" key="16">
    <source>
        <dbReference type="EMBL" id="JAU53559.1"/>
    </source>
</evidence>
<dbReference type="PANTHER" id="PTHR32444:SF235">
    <property type="entry name" value="OS01G0783900 PROTEIN"/>
    <property type="match status" value="1"/>
</dbReference>
<name>A0A1J3GBL6_NOCCA</name>
<dbReference type="EMBL" id="GEVL01023782">
    <property type="protein sequence ID" value="JAU53559.1"/>
    <property type="molecule type" value="Transcribed_RNA"/>
</dbReference>
<dbReference type="Pfam" id="PF00954">
    <property type="entry name" value="S_locus_glycop"/>
    <property type="match status" value="1"/>
</dbReference>
<evidence type="ECO:0000256" key="12">
    <source>
        <dbReference type="ARBA" id="ARBA00023157"/>
    </source>
</evidence>
<dbReference type="InterPro" id="IPR000858">
    <property type="entry name" value="S_locus_glycoprot_dom"/>
</dbReference>
<keyword evidence="13" id="KW-0325">Glycoprotein</keyword>
<evidence type="ECO:0000256" key="13">
    <source>
        <dbReference type="ARBA" id="ARBA00023180"/>
    </source>
</evidence>
<dbReference type="GO" id="GO:0031625">
    <property type="term" value="F:ubiquitin protein ligase binding"/>
    <property type="evidence" value="ECO:0007669"/>
    <property type="project" value="UniProtKB-ARBA"/>
</dbReference>
<keyword evidence="3" id="KW-1003">Cell membrane</keyword>
<dbReference type="InterPro" id="IPR001480">
    <property type="entry name" value="Bulb-type_lectin_dom"/>
</dbReference>
<proteinExistence type="predicted"/>
<comment type="subcellular location">
    <subcellularLocation>
        <location evidence="2">Cell membrane</location>
        <topology evidence="2">Single-pass type I membrane protein</topology>
    </subcellularLocation>
</comment>
<evidence type="ECO:0000256" key="7">
    <source>
        <dbReference type="ARBA" id="ARBA00022729"/>
    </source>
</evidence>
<dbReference type="PROSITE" id="PS50948">
    <property type="entry name" value="PAN"/>
    <property type="match status" value="1"/>
</dbReference>
<dbReference type="Gene3D" id="2.90.10.10">
    <property type="entry name" value="Bulb-type lectin domain"/>
    <property type="match status" value="1"/>
</dbReference>
<dbReference type="CDD" id="cd00028">
    <property type="entry name" value="B_lectin"/>
    <property type="match status" value="1"/>
</dbReference>
<evidence type="ECO:0000259" key="15">
    <source>
        <dbReference type="PROSITE" id="PS50948"/>
    </source>
</evidence>
<evidence type="ECO:0000256" key="9">
    <source>
        <dbReference type="ARBA" id="ARBA00022741"/>
    </source>
</evidence>
<keyword evidence="4" id="KW-0723">Serine/threonine-protein kinase</keyword>
<dbReference type="GO" id="GO:0004674">
    <property type="term" value="F:protein serine/threonine kinase activity"/>
    <property type="evidence" value="ECO:0007669"/>
    <property type="project" value="UniProtKB-KW"/>
</dbReference>
<dbReference type="GO" id="GO:0005524">
    <property type="term" value="F:ATP binding"/>
    <property type="evidence" value="ECO:0007669"/>
    <property type="project" value="UniProtKB-KW"/>
</dbReference>
<evidence type="ECO:0000256" key="3">
    <source>
        <dbReference type="ARBA" id="ARBA00022475"/>
    </source>
</evidence>
<evidence type="ECO:0000256" key="6">
    <source>
        <dbReference type="ARBA" id="ARBA00022679"/>
    </source>
</evidence>
<evidence type="ECO:0000256" key="8">
    <source>
        <dbReference type="ARBA" id="ARBA00022734"/>
    </source>
</evidence>
<dbReference type="SMART" id="SM00473">
    <property type="entry name" value="PAN_AP"/>
    <property type="match status" value="1"/>
</dbReference>